<accession>W7Y2I8</accession>
<dbReference type="AlphaFoldDB" id="W7Y2I8"/>
<dbReference type="EMBL" id="BAMD01000066">
    <property type="protein sequence ID" value="GAF05055.1"/>
    <property type="molecule type" value="Genomic_DNA"/>
</dbReference>
<sequence>MVQFDSGDPFEVFYTNDIHIDQPNRHTPFRKVPGVLMEFHIDFNGIRFLFKASDISYDSPKKSTFNIPEDATPTPEKEIEALILTMIESFQ</sequence>
<dbReference type="Proteomes" id="UP000019402">
    <property type="component" value="Unassembled WGS sequence"/>
</dbReference>
<evidence type="ECO:0000313" key="2">
    <source>
        <dbReference type="Proteomes" id="UP000019402"/>
    </source>
</evidence>
<gene>
    <name evidence="1" type="ORF">JCM21142_93778</name>
</gene>
<organism evidence="1 2">
    <name type="scientific">Saccharicrinis fermentans DSM 9555 = JCM 21142</name>
    <dbReference type="NCBI Taxonomy" id="869213"/>
    <lineage>
        <taxon>Bacteria</taxon>
        <taxon>Pseudomonadati</taxon>
        <taxon>Bacteroidota</taxon>
        <taxon>Bacteroidia</taxon>
        <taxon>Marinilabiliales</taxon>
        <taxon>Marinilabiliaceae</taxon>
        <taxon>Saccharicrinis</taxon>
    </lineage>
</organism>
<reference evidence="1 2" key="1">
    <citation type="journal article" date="2014" name="Genome Announc.">
        <title>Draft Genome Sequence of Cytophaga fermentans JCM 21142T, a Facultative Anaerobe Isolated from Marine Mud.</title>
        <authorList>
            <person name="Starns D."/>
            <person name="Oshima K."/>
            <person name="Suda W."/>
            <person name="Iino T."/>
            <person name="Yuki M."/>
            <person name="Inoue J."/>
            <person name="Kitamura K."/>
            <person name="Iida T."/>
            <person name="Darby A."/>
            <person name="Hattori M."/>
            <person name="Ohkuma M."/>
        </authorList>
    </citation>
    <scope>NUCLEOTIDE SEQUENCE [LARGE SCALE GENOMIC DNA]</scope>
    <source>
        <strain evidence="1 2">JCM 21142</strain>
    </source>
</reference>
<keyword evidence="2" id="KW-1185">Reference proteome</keyword>
<evidence type="ECO:0000313" key="1">
    <source>
        <dbReference type="EMBL" id="GAF05055.1"/>
    </source>
</evidence>
<protein>
    <submittedName>
        <fullName evidence="1">Uncharacterized protein</fullName>
    </submittedName>
</protein>
<comment type="caution">
    <text evidence="1">The sequence shown here is derived from an EMBL/GenBank/DDBJ whole genome shotgun (WGS) entry which is preliminary data.</text>
</comment>
<dbReference type="STRING" id="869213.GCA_000517085_04082"/>
<proteinExistence type="predicted"/>
<name>W7Y2I8_9BACT</name>